<keyword evidence="3" id="KW-1185">Reference proteome</keyword>
<keyword evidence="1" id="KW-0732">Signal</keyword>
<comment type="caution">
    <text evidence="2">The sequence shown here is derived from an EMBL/GenBank/DDBJ whole genome shotgun (WGS) entry which is preliminary data.</text>
</comment>
<evidence type="ECO:0000256" key="1">
    <source>
        <dbReference type="SAM" id="SignalP"/>
    </source>
</evidence>
<dbReference type="EMBL" id="JARJLM010000163">
    <property type="protein sequence ID" value="MDF3833273.1"/>
    <property type="molecule type" value="Genomic_DNA"/>
</dbReference>
<evidence type="ECO:0000313" key="3">
    <source>
        <dbReference type="Proteomes" id="UP001216674"/>
    </source>
</evidence>
<accession>A0ABT6AKY4</accession>
<reference evidence="2 3" key="1">
    <citation type="submission" date="2023-03" db="EMBL/GenBank/DDBJ databases">
        <title>Draft assemblies of triclosan tolerant bacteria isolated from returned activated sludge.</title>
        <authorList>
            <person name="Van Hamelsveld S."/>
        </authorList>
    </citation>
    <scope>NUCLEOTIDE SEQUENCE [LARGE SCALE GENOMIC DNA]</scope>
    <source>
        <strain evidence="2 3">GW210010_S58</strain>
    </source>
</reference>
<dbReference type="RefSeq" id="WP_276264671.1">
    <property type="nucleotide sequence ID" value="NZ_JARJLM010000163.1"/>
</dbReference>
<dbReference type="PROSITE" id="PS51257">
    <property type="entry name" value="PROKAR_LIPOPROTEIN"/>
    <property type="match status" value="1"/>
</dbReference>
<proteinExistence type="predicted"/>
<sequence>MGIFMRLTPSYPAFLLISVIALSACDQKAVSRSPFDEPLQAFVAKHTQLCVVAGPSSYSYDTWPNQVDVRYFTDKHWDEWNNAGDRLNALAAAGLIEYVNGPNQGFRTYSLTDLGRQKLRKNDAPRPGSEAKGDEGRLCFGTQKYRGVVGSEEAPDFFGYEAKMVKYKVDVTIETWARRQDVQAAFEQIKEYGAGGIREKSRQLLRREDGWIIPAP</sequence>
<gene>
    <name evidence="2" type="ORF">P3W85_09985</name>
</gene>
<protein>
    <recommendedName>
        <fullName evidence="4">Lipoprotein</fullName>
    </recommendedName>
</protein>
<evidence type="ECO:0008006" key="4">
    <source>
        <dbReference type="Google" id="ProtNLM"/>
    </source>
</evidence>
<organism evidence="2 3">
    <name type="scientific">Cupriavidus basilensis</name>
    <dbReference type="NCBI Taxonomy" id="68895"/>
    <lineage>
        <taxon>Bacteria</taxon>
        <taxon>Pseudomonadati</taxon>
        <taxon>Pseudomonadota</taxon>
        <taxon>Betaproteobacteria</taxon>
        <taxon>Burkholderiales</taxon>
        <taxon>Burkholderiaceae</taxon>
        <taxon>Cupriavidus</taxon>
    </lineage>
</organism>
<feature type="chain" id="PRO_5045407729" description="Lipoprotein" evidence="1">
    <location>
        <begin position="25"/>
        <end position="216"/>
    </location>
</feature>
<feature type="signal peptide" evidence="1">
    <location>
        <begin position="1"/>
        <end position="24"/>
    </location>
</feature>
<name>A0ABT6AKY4_9BURK</name>
<dbReference type="Proteomes" id="UP001216674">
    <property type="component" value="Unassembled WGS sequence"/>
</dbReference>
<evidence type="ECO:0000313" key="2">
    <source>
        <dbReference type="EMBL" id="MDF3833273.1"/>
    </source>
</evidence>